<keyword evidence="1" id="KW-0472">Membrane</keyword>
<feature type="transmembrane region" description="Helical" evidence="1">
    <location>
        <begin position="51"/>
        <end position="70"/>
    </location>
</feature>
<evidence type="ECO:0000313" key="2">
    <source>
        <dbReference type="EMBL" id="SDQ25626.1"/>
    </source>
</evidence>
<reference evidence="3" key="1">
    <citation type="submission" date="2016-10" db="EMBL/GenBank/DDBJ databases">
        <authorList>
            <person name="Varghese N."/>
            <person name="Submissions S."/>
        </authorList>
    </citation>
    <scope>NUCLEOTIDE SEQUENCE [LARGE SCALE GENOMIC DNA]</scope>
    <source>
        <strain evidence="3">GAS106B</strain>
    </source>
</reference>
<gene>
    <name evidence="2" type="ORF">SAMN05443245_0596</name>
</gene>
<keyword evidence="1" id="KW-1133">Transmembrane helix</keyword>
<evidence type="ECO:0000313" key="3">
    <source>
        <dbReference type="Proteomes" id="UP000183487"/>
    </source>
</evidence>
<accession>A0A1H0ZEM9</accession>
<dbReference type="AlphaFoldDB" id="A0A1H0ZEM9"/>
<keyword evidence="1" id="KW-0812">Transmembrane</keyword>
<dbReference type="InterPro" id="IPR016990">
    <property type="entry name" value="UCP032162_TM"/>
</dbReference>
<dbReference type="InterPro" id="IPR019253">
    <property type="entry name" value="DUF2244_TM"/>
</dbReference>
<proteinExistence type="predicted"/>
<dbReference type="PIRSF" id="PIRSF032162">
    <property type="entry name" value="UCP032162_imp"/>
    <property type="match status" value="1"/>
</dbReference>
<dbReference type="Pfam" id="PF10003">
    <property type="entry name" value="DUF2244"/>
    <property type="match status" value="1"/>
</dbReference>
<name>A0A1H0ZEM9_9BURK</name>
<protein>
    <submittedName>
        <fullName evidence="2">Uncharacterized membrane protein</fullName>
    </submittedName>
</protein>
<sequence>MRPDFWQQGMAEGGDSQEAALGASDHLLADSEPVLKDWTMKRNCSISPRQFICLYVSLALFSLAIAFMLVLVGAWLVLPFTGIELLAVGIAFAIYARHAVDYERIRLYPNRLVIEQVSAEQLTQFEFNPCWVRIEPGATPRDHIKLVSRGQTIMIGQHLAQYRRAQFADELRIWLARC</sequence>
<dbReference type="Proteomes" id="UP000183487">
    <property type="component" value="Unassembled WGS sequence"/>
</dbReference>
<keyword evidence="3" id="KW-1185">Reference proteome</keyword>
<feature type="transmembrane region" description="Helical" evidence="1">
    <location>
        <begin position="76"/>
        <end position="96"/>
    </location>
</feature>
<dbReference type="EMBL" id="FNKP01000001">
    <property type="protein sequence ID" value="SDQ25626.1"/>
    <property type="molecule type" value="Genomic_DNA"/>
</dbReference>
<evidence type="ECO:0000256" key="1">
    <source>
        <dbReference type="SAM" id="Phobius"/>
    </source>
</evidence>
<organism evidence="2 3">
    <name type="scientific">Paraburkholderia fungorum</name>
    <dbReference type="NCBI Taxonomy" id="134537"/>
    <lineage>
        <taxon>Bacteria</taxon>
        <taxon>Pseudomonadati</taxon>
        <taxon>Pseudomonadota</taxon>
        <taxon>Betaproteobacteria</taxon>
        <taxon>Burkholderiales</taxon>
        <taxon>Burkholderiaceae</taxon>
        <taxon>Paraburkholderia</taxon>
    </lineage>
</organism>